<sequence length="215" mass="22211">MATQQALSASALERIQLHMRLQGLYGAFGCAADSAAAAAQQWPKLETLLASSTKLLPAATEPVDAVATTVTAQHHHPQHVVDQTLAAGGQAAVDADQQLGSTGAAAYMPCSFERPEQARAEVASGLMVNGGYGGGAAFGSHHDELYDFLYNKYGSLGAGAHGGGHIPSLPELQCPDGADEKFSMWATSCEYGVAGQIQGNSIGSLQDYALGGYDQ</sequence>
<protein>
    <submittedName>
        <fullName evidence="1">Uncharacterized protein</fullName>
    </submittedName>
</protein>
<organism evidence="1 2">
    <name type="scientific">Eragrostis curvula</name>
    <name type="common">weeping love grass</name>
    <dbReference type="NCBI Taxonomy" id="38414"/>
    <lineage>
        <taxon>Eukaryota</taxon>
        <taxon>Viridiplantae</taxon>
        <taxon>Streptophyta</taxon>
        <taxon>Embryophyta</taxon>
        <taxon>Tracheophyta</taxon>
        <taxon>Spermatophyta</taxon>
        <taxon>Magnoliopsida</taxon>
        <taxon>Liliopsida</taxon>
        <taxon>Poales</taxon>
        <taxon>Poaceae</taxon>
        <taxon>PACMAD clade</taxon>
        <taxon>Chloridoideae</taxon>
        <taxon>Eragrostideae</taxon>
        <taxon>Eragrostidinae</taxon>
        <taxon>Eragrostis</taxon>
    </lineage>
</organism>
<accession>A0A5J9V058</accession>
<gene>
    <name evidence="1" type="ORF">EJB05_20421</name>
</gene>
<proteinExistence type="predicted"/>
<evidence type="ECO:0000313" key="2">
    <source>
        <dbReference type="Proteomes" id="UP000324897"/>
    </source>
</evidence>
<dbReference type="Proteomes" id="UP000324897">
    <property type="component" value="Chromosome 1"/>
</dbReference>
<dbReference type="AlphaFoldDB" id="A0A5J9V058"/>
<comment type="caution">
    <text evidence="1">The sequence shown here is derived from an EMBL/GenBank/DDBJ whole genome shotgun (WGS) entry which is preliminary data.</text>
</comment>
<name>A0A5J9V058_9POAL</name>
<keyword evidence="2" id="KW-1185">Reference proteome</keyword>
<reference evidence="1 2" key="1">
    <citation type="journal article" date="2019" name="Sci. Rep.">
        <title>A high-quality genome of Eragrostis curvula grass provides insights into Poaceae evolution and supports new strategies to enhance forage quality.</title>
        <authorList>
            <person name="Carballo J."/>
            <person name="Santos B.A.C.M."/>
            <person name="Zappacosta D."/>
            <person name="Garbus I."/>
            <person name="Selva J.P."/>
            <person name="Gallo C.A."/>
            <person name="Diaz A."/>
            <person name="Albertini E."/>
            <person name="Caccamo M."/>
            <person name="Echenique V."/>
        </authorList>
    </citation>
    <scope>NUCLEOTIDE SEQUENCE [LARGE SCALE GENOMIC DNA]</scope>
    <source>
        <strain evidence="2">cv. Victoria</strain>
        <tissue evidence="1">Leaf</tissue>
    </source>
</reference>
<dbReference type="OrthoDB" id="2143914at2759"/>
<dbReference type="Gramene" id="TVU28884">
    <property type="protein sequence ID" value="TVU28884"/>
    <property type="gene ID" value="EJB05_20421"/>
</dbReference>
<feature type="non-terminal residue" evidence="1">
    <location>
        <position position="1"/>
    </location>
</feature>
<evidence type="ECO:0000313" key="1">
    <source>
        <dbReference type="EMBL" id="TVU28884.1"/>
    </source>
</evidence>
<dbReference type="EMBL" id="RWGY01000011">
    <property type="protein sequence ID" value="TVU28884.1"/>
    <property type="molecule type" value="Genomic_DNA"/>
</dbReference>